<dbReference type="SUPFAM" id="SSF52972">
    <property type="entry name" value="ITPase-like"/>
    <property type="match status" value="1"/>
</dbReference>
<dbReference type="PANTHER" id="PTHR43213">
    <property type="entry name" value="BIFUNCTIONAL DTTP/UTP PYROPHOSPHATASE/METHYLTRANSFERASE PROTEIN-RELATED"/>
    <property type="match status" value="1"/>
</dbReference>
<dbReference type="HAMAP" id="MF_00528">
    <property type="entry name" value="Maf"/>
    <property type="match status" value="1"/>
</dbReference>
<comment type="function">
    <text evidence="6">Nucleoside triphosphate pyrophosphatase that hydrolyzes dTTP and UTP. May have a dual role in cell division arrest and in preventing the incorporation of modified nucleotides into cellular nucleic acids.</text>
</comment>
<evidence type="ECO:0000313" key="8">
    <source>
        <dbReference type="Proteomes" id="UP000192569"/>
    </source>
</evidence>
<comment type="catalytic activity">
    <reaction evidence="6">
        <text>dTTP + H2O = dTMP + diphosphate + H(+)</text>
        <dbReference type="Rhea" id="RHEA:28534"/>
        <dbReference type="ChEBI" id="CHEBI:15377"/>
        <dbReference type="ChEBI" id="CHEBI:15378"/>
        <dbReference type="ChEBI" id="CHEBI:33019"/>
        <dbReference type="ChEBI" id="CHEBI:37568"/>
        <dbReference type="ChEBI" id="CHEBI:63528"/>
        <dbReference type="EC" id="3.6.1.9"/>
    </reaction>
</comment>
<keyword evidence="4 6" id="KW-0378">Hydrolase</keyword>
<dbReference type="FunFam" id="3.90.950.10:FF:000005">
    <property type="entry name" value="7-methyl-GTP pyrophosphatase"/>
    <property type="match status" value="1"/>
</dbReference>
<dbReference type="PIRSF" id="PIRSF006305">
    <property type="entry name" value="Maf"/>
    <property type="match status" value="1"/>
</dbReference>
<dbReference type="GO" id="GO:0036221">
    <property type="term" value="F:UTP diphosphatase activity"/>
    <property type="evidence" value="ECO:0007669"/>
    <property type="project" value="RHEA"/>
</dbReference>
<dbReference type="Gene3D" id="3.90.950.10">
    <property type="match status" value="1"/>
</dbReference>
<feature type="active site" description="Proton acceptor" evidence="6">
    <location>
        <position position="73"/>
    </location>
</feature>
<dbReference type="EMBL" id="LT838272">
    <property type="protein sequence ID" value="SMB92625.1"/>
    <property type="molecule type" value="Genomic_DNA"/>
</dbReference>
<dbReference type="GO" id="GO:0009117">
    <property type="term" value="P:nucleotide metabolic process"/>
    <property type="evidence" value="ECO:0007669"/>
    <property type="project" value="UniProtKB-KW"/>
</dbReference>
<dbReference type="STRING" id="698762.SAMN00808754_0676"/>
<dbReference type="CDD" id="cd00555">
    <property type="entry name" value="Maf"/>
    <property type="match status" value="1"/>
</dbReference>
<dbReference type="Pfam" id="PF02545">
    <property type="entry name" value="Maf"/>
    <property type="match status" value="1"/>
</dbReference>
<comment type="catalytic activity">
    <reaction evidence="6">
        <text>UTP + H2O = UMP + diphosphate + H(+)</text>
        <dbReference type="Rhea" id="RHEA:29395"/>
        <dbReference type="ChEBI" id="CHEBI:15377"/>
        <dbReference type="ChEBI" id="CHEBI:15378"/>
        <dbReference type="ChEBI" id="CHEBI:33019"/>
        <dbReference type="ChEBI" id="CHEBI:46398"/>
        <dbReference type="ChEBI" id="CHEBI:57865"/>
        <dbReference type="EC" id="3.6.1.9"/>
    </reaction>
</comment>
<comment type="caution">
    <text evidence="6">Lacks conserved residue(s) required for the propagation of feature annotation.</text>
</comment>
<dbReference type="InterPro" id="IPR029001">
    <property type="entry name" value="ITPase-like_fam"/>
</dbReference>
<dbReference type="OrthoDB" id="9807767at2"/>
<organism evidence="7 8">
    <name type="scientific">Thermanaeromonas toyohensis ToBE</name>
    <dbReference type="NCBI Taxonomy" id="698762"/>
    <lineage>
        <taxon>Bacteria</taxon>
        <taxon>Bacillati</taxon>
        <taxon>Bacillota</taxon>
        <taxon>Clostridia</taxon>
        <taxon>Neomoorellales</taxon>
        <taxon>Neomoorellaceae</taxon>
        <taxon>Thermanaeromonas</taxon>
    </lineage>
</organism>
<feature type="site" description="Important for substrate specificity" evidence="6">
    <location>
        <position position="74"/>
    </location>
</feature>
<dbReference type="InterPro" id="IPR003697">
    <property type="entry name" value="Maf-like"/>
</dbReference>
<comment type="similarity">
    <text evidence="6">Belongs to the Maf family. YhdE subfamily.</text>
</comment>
<evidence type="ECO:0000256" key="2">
    <source>
        <dbReference type="ARBA" id="ARBA00004496"/>
    </source>
</evidence>
<dbReference type="RefSeq" id="WP_084664034.1">
    <property type="nucleotide sequence ID" value="NZ_LT838272.1"/>
</dbReference>
<name>A0A1W1VGW5_9FIRM</name>
<keyword evidence="5 6" id="KW-0546">Nucleotide metabolism</keyword>
<dbReference type="GO" id="GO:0005737">
    <property type="term" value="C:cytoplasm"/>
    <property type="evidence" value="ECO:0007669"/>
    <property type="project" value="UniProtKB-SubCell"/>
</dbReference>
<dbReference type="GO" id="GO:0036218">
    <property type="term" value="F:dTTP diphosphatase activity"/>
    <property type="evidence" value="ECO:0007669"/>
    <property type="project" value="RHEA"/>
</dbReference>
<keyword evidence="3 6" id="KW-0963">Cytoplasm</keyword>
<gene>
    <name evidence="7" type="ORF">SAMN00808754_0676</name>
</gene>
<feature type="site" description="Important for substrate specificity" evidence="6">
    <location>
        <position position="158"/>
    </location>
</feature>
<dbReference type="AlphaFoldDB" id="A0A1W1VGW5"/>
<dbReference type="Proteomes" id="UP000192569">
    <property type="component" value="Chromosome I"/>
</dbReference>
<feature type="site" description="Important for substrate specificity" evidence="6">
    <location>
        <position position="12"/>
    </location>
</feature>
<comment type="subcellular location">
    <subcellularLocation>
        <location evidence="2 6">Cytoplasm</location>
    </subcellularLocation>
</comment>
<keyword evidence="8" id="KW-1185">Reference proteome</keyword>
<evidence type="ECO:0000256" key="1">
    <source>
        <dbReference type="ARBA" id="ARBA00001968"/>
    </source>
</evidence>
<comment type="cofactor">
    <cofactor evidence="1 6">
        <name>a divalent metal cation</name>
        <dbReference type="ChEBI" id="CHEBI:60240"/>
    </cofactor>
</comment>
<evidence type="ECO:0000313" key="7">
    <source>
        <dbReference type="EMBL" id="SMB92625.1"/>
    </source>
</evidence>
<evidence type="ECO:0000256" key="4">
    <source>
        <dbReference type="ARBA" id="ARBA00022801"/>
    </source>
</evidence>
<dbReference type="PANTHER" id="PTHR43213:SF5">
    <property type="entry name" value="BIFUNCTIONAL DTTP_UTP PYROPHOSPHATASE_METHYLTRANSFERASE PROTEIN-RELATED"/>
    <property type="match status" value="1"/>
</dbReference>
<evidence type="ECO:0000256" key="5">
    <source>
        <dbReference type="ARBA" id="ARBA00023080"/>
    </source>
</evidence>
<protein>
    <recommendedName>
        <fullName evidence="6">dTTP/UTP pyrophosphatase</fullName>
        <shortName evidence="6">dTTPase/UTPase</shortName>
        <ecNumber evidence="6">3.6.1.9</ecNumber>
    </recommendedName>
    <alternativeName>
        <fullName evidence="6">Nucleoside triphosphate pyrophosphatase</fullName>
    </alternativeName>
    <alternativeName>
        <fullName evidence="6">Nucleotide pyrophosphatase</fullName>
        <shortName evidence="6">Nucleotide PPase</shortName>
    </alternativeName>
</protein>
<evidence type="ECO:0000256" key="6">
    <source>
        <dbReference type="HAMAP-Rule" id="MF_00528"/>
    </source>
</evidence>
<dbReference type="NCBIfam" id="TIGR00172">
    <property type="entry name" value="maf"/>
    <property type="match status" value="1"/>
</dbReference>
<accession>A0A1W1VGW5</accession>
<reference evidence="7 8" key="1">
    <citation type="submission" date="2017-04" db="EMBL/GenBank/DDBJ databases">
        <authorList>
            <person name="Afonso C.L."/>
            <person name="Miller P.J."/>
            <person name="Scott M.A."/>
            <person name="Spackman E."/>
            <person name="Goraichik I."/>
            <person name="Dimitrov K.M."/>
            <person name="Suarez D.L."/>
            <person name="Swayne D.E."/>
        </authorList>
    </citation>
    <scope>NUCLEOTIDE SEQUENCE [LARGE SCALE GENOMIC DNA]</scope>
    <source>
        <strain evidence="7 8">ToBE</strain>
    </source>
</reference>
<evidence type="ECO:0000256" key="3">
    <source>
        <dbReference type="ARBA" id="ARBA00022490"/>
    </source>
</evidence>
<sequence>MPQLVLASASPRRQRLLAQLGLDFLTIPSDIEEGDYAGLHTGLPPAERVTALARAKAEMVARGLSDAIVLGADTIVVCQGQVLGKPASAEEAEAMLSFLSGKSHEVYTGIALVRVPGMIFRQAWERTEVRFRQLSAREIKAYVATGEPLDKAGAYGIQGLGALLVESICGDFFNVVGLPLVRTVALLQEFGIDPWNRT</sequence>
<dbReference type="EC" id="3.6.1.9" evidence="6"/>
<proteinExistence type="inferred from homology"/>